<dbReference type="Proteomes" id="UP000810292">
    <property type="component" value="Unassembled WGS sequence"/>
</dbReference>
<dbReference type="PANTHER" id="PTHR39201">
    <property type="entry name" value="EXPORTED PROTEIN-RELATED"/>
    <property type="match status" value="1"/>
</dbReference>
<protein>
    <submittedName>
        <fullName evidence="2">Flavodoxin</fullName>
    </submittedName>
</protein>
<sequence length="148" mass="16480">MKLIAFFSASGVTRKAAEALSAVSGADTYEIVPEEIYTDEDLDWRNKKSRSSVEMQDESSRPAIKGNLPDLSSYDTVYIGFPIWWGVAPRIINTFIEKSDLKGKRIVIFATSGGSTLPYAVKDLEKKYPELNIENGKLLNGRVTEDII</sequence>
<dbReference type="Pfam" id="PF12682">
    <property type="entry name" value="Flavodoxin_4"/>
    <property type="match status" value="1"/>
</dbReference>
<dbReference type="EMBL" id="JADIMF010000052">
    <property type="protein sequence ID" value="MBO8468793.1"/>
    <property type="molecule type" value="Genomic_DNA"/>
</dbReference>
<name>A0A9D9IBM6_9SPIO</name>
<dbReference type="InterPro" id="IPR029039">
    <property type="entry name" value="Flavoprotein-like_sf"/>
</dbReference>
<organism evidence="2 3">
    <name type="scientific">Candidatus Ornithospirochaeta stercoravium</name>
    <dbReference type="NCBI Taxonomy" id="2840897"/>
    <lineage>
        <taxon>Bacteria</taxon>
        <taxon>Pseudomonadati</taxon>
        <taxon>Spirochaetota</taxon>
        <taxon>Spirochaetia</taxon>
        <taxon>Spirochaetales</taxon>
        <taxon>Spirochaetaceae</taxon>
        <taxon>Spirochaetaceae incertae sedis</taxon>
        <taxon>Candidatus Ornithospirochaeta</taxon>
    </lineage>
</organism>
<accession>A0A9D9IBM6</accession>
<dbReference type="PROSITE" id="PS50902">
    <property type="entry name" value="FLAVODOXIN_LIKE"/>
    <property type="match status" value="1"/>
</dbReference>
<dbReference type="AlphaFoldDB" id="A0A9D9IBM6"/>
<proteinExistence type="predicted"/>
<evidence type="ECO:0000313" key="2">
    <source>
        <dbReference type="EMBL" id="MBO8468793.1"/>
    </source>
</evidence>
<reference evidence="2" key="1">
    <citation type="submission" date="2020-10" db="EMBL/GenBank/DDBJ databases">
        <authorList>
            <person name="Gilroy R."/>
        </authorList>
    </citation>
    <scope>NUCLEOTIDE SEQUENCE</scope>
    <source>
        <strain evidence="2">14700</strain>
    </source>
</reference>
<dbReference type="SUPFAM" id="SSF52218">
    <property type="entry name" value="Flavoproteins"/>
    <property type="match status" value="1"/>
</dbReference>
<gene>
    <name evidence="2" type="ORF">IAA72_03290</name>
</gene>
<comment type="caution">
    <text evidence="2">The sequence shown here is derived from an EMBL/GenBank/DDBJ whole genome shotgun (WGS) entry which is preliminary data.</text>
</comment>
<feature type="domain" description="Flavodoxin-like" evidence="1">
    <location>
        <begin position="2"/>
        <end position="148"/>
    </location>
</feature>
<dbReference type="GO" id="GO:0010181">
    <property type="term" value="F:FMN binding"/>
    <property type="evidence" value="ECO:0007669"/>
    <property type="project" value="InterPro"/>
</dbReference>
<evidence type="ECO:0000259" key="1">
    <source>
        <dbReference type="PROSITE" id="PS50902"/>
    </source>
</evidence>
<reference evidence="2" key="2">
    <citation type="journal article" date="2021" name="PeerJ">
        <title>Extensive microbial diversity within the chicken gut microbiome revealed by metagenomics and culture.</title>
        <authorList>
            <person name="Gilroy R."/>
            <person name="Ravi A."/>
            <person name="Getino M."/>
            <person name="Pursley I."/>
            <person name="Horton D.L."/>
            <person name="Alikhan N.F."/>
            <person name="Baker D."/>
            <person name="Gharbi K."/>
            <person name="Hall N."/>
            <person name="Watson M."/>
            <person name="Adriaenssens E.M."/>
            <person name="Foster-Nyarko E."/>
            <person name="Jarju S."/>
            <person name="Secka A."/>
            <person name="Antonio M."/>
            <person name="Oren A."/>
            <person name="Chaudhuri R.R."/>
            <person name="La Ragione R."/>
            <person name="Hildebrand F."/>
            <person name="Pallen M.J."/>
        </authorList>
    </citation>
    <scope>NUCLEOTIDE SEQUENCE</scope>
    <source>
        <strain evidence="2">14700</strain>
    </source>
</reference>
<dbReference type="PANTHER" id="PTHR39201:SF1">
    <property type="entry name" value="FLAVODOXIN-LIKE DOMAIN-CONTAINING PROTEIN"/>
    <property type="match status" value="1"/>
</dbReference>
<dbReference type="InterPro" id="IPR008254">
    <property type="entry name" value="Flavodoxin/NO_synth"/>
</dbReference>
<dbReference type="NCBIfam" id="NF005501">
    <property type="entry name" value="PRK07116.1"/>
    <property type="match status" value="1"/>
</dbReference>
<evidence type="ECO:0000313" key="3">
    <source>
        <dbReference type="Proteomes" id="UP000810292"/>
    </source>
</evidence>
<dbReference type="Gene3D" id="3.40.50.360">
    <property type="match status" value="1"/>
</dbReference>